<feature type="region of interest" description="Disordered" evidence="1">
    <location>
        <begin position="385"/>
        <end position="407"/>
    </location>
</feature>
<dbReference type="AlphaFoldDB" id="A0A8E2AUN9"/>
<gene>
    <name evidence="2" type="ORF">OBBRIDRAFT_834299</name>
</gene>
<accession>A0A8E2AUN9</accession>
<dbReference type="EMBL" id="KV722387">
    <property type="protein sequence ID" value="OCH91338.1"/>
    <property type="molecule type" value="Genomic_DNA"/>
</dbReference>
<organism evidence="2 3">
    <name type="scientific">Obba rivulosa</name>
    <dbReference type="NCBI Taxonomy" id="1052685"/>
    <lineage>
        <taxon>Eukaryota</taxon>
        <taxon>Fungi</taxon>
        <taxon>Dikarya</taxon>
        <taxon>Basidiomycota</taxon>
        <taxon>Agaricomycotina</taxon>
        <taxon>Agaricomycetes</taxon>
        <taxon>Polyporales</taxon>
        <taxon>Gelatoporiaceae</taxon>
        <taxon>Obba</taxon>
    </lineage>
</organism>
<evidence type="ECO:0000313" key="2">
    <source>
        <dbReference type="EMBL" id="OCH91338.1"/>
    </source>
</evidence>
<dbReference type="Proteomes" id="UP000250043">
    <property type="component" value="Unassembled WGS sequence"/>
</dbReference>
<keyword evidence="3" id="KW-1185">Reference proteome</keyword>
<dbReference type="OrthoDB" id="2756395at2759"/>
<sequence length="421" mass="46138">MDPMHQDALGSPSPHHAYAEHLFSLGFGLPLWQPYPIEPSDNLLGNVGYVRDGIFHRLFNAMLSGDRESNVATGTPSPVSPAMLPDPVGDGQEPGIGSLDPKSNVFCSSGTSFTGEISGLRIDYQLSFKSTVPSGSLLVLPGGAYRARLYPESDPGQDVARYMFEHYHAWQARALRAKDSAFAGEPLVFVTGYVRSGQWAAATFDQTDGQAHISHSMGSVTEPSSFSLDSPNGRLYHHSHLSRGTPGVQLPAGQRMLPRWTPSQDTLRPLRIEYTLFINACKIRFRSPSVTLGGNVGDGLEHADYIDILLSYILKHCDAHAAAAHDGDVYALCKTRDFPSKRQFVRLLDDVSPEIEVDEAGLAFLATRGTKSPIGIFSRLREFRTSRRKGSRQDLTHRAPSPTSPANGSWNALEVFYRGLR</sequence>
<evidence type="ECO:0000256" key="1">
    <source>
        <dbReference type="SAM" id="MobiDB-lite"/>
    </source>
</evidence>
<reference evidence="2 3" key="1">
    <citation type="submission" date="2016-07" db="EMBL/GenBank/DDBJ databases">
        <title>Draft genome of the white-rot fungus Obba rivulosa 3A-2.</title>
        <authorList>
            <consortium name="DOE Joint Genome Institute"/>
            <person name="Miettinen O."/>
            <person name="Riley R."/>
            <person name="Acob R."/>
            <person name="Barry K."/>
            <person name="Cullen D."/>
            <person name="De Vries R."/>
            <person name="Hainaut M."/>
            <person name="Hatakka A."/>
            <person name="Henrissat B."/>
            <person name="Hilden K."/>
            <person name="Kuo R."/>
            <person name="Labutti K."/>
            <person name="Lipzen A."/>
            <person name="Makela M.R."/>
            <person name="Sandor L."/>
            <person name="Spatafora J.W."/>
            <person name="Grigoriev I.V."/>
            <person name="Hibbett D.S."/>
        </authorList>
    </citation>
    <scope>NUCLEOTIDE SEQUENCE [LARGE SCALE GENOMIC DNA]</scope>
    <source>
        <strain evidence="2 3">3A-2</strain>
    </source>
</reference>
<proteinExistence type="predicted"/>
<name>A0A8E2AUN9_9APHY</name>
<protein>
    <submittedName>
        <fullName evidence="2">Uncharacterized protein</fullName>
    </submittedName>
</protein>
<feature type="compositionally biased region" description="Basic and acidic residues" evidence="1">
    <location>
        <begin position="385"/>
        <end position="397"/>
    </location>
</feature>
<evidence type="ECO:0000313" key="3">
    <source>
        <dbReference type="Proteomes" id="UP000250043"/>
    </source>
</evidence>